<dbReference type="PANTHER" id="PTHR12227:SF0">
    <property type="entry name" value="GLYCERATE KINASE"/>
    <property type="match status" value="1"/>
</dbReference>
<sequence length="459" mass="47601">MALHHLPHSLRALGDARAQAVLRVLGAALQAVEPAQAVRRHMHREGDTLSAGGQTYNLRRLRHLWLVGAGKAAVPMAGAVADLLGDDLSGGLVITKYGHGGAQAERLRARGVDVYEAGHPLPDAQGVAATQALLERLATCNGEDLVILVLSGGGSALLTAPAPGITLDDLQRLTAALLACGATINEINALRKHLDRVKGGGLARLTAPAHLLALILSDVVGDPLDVIASGPTVPDPTTYAEALAILERYGLTAQVPAAILDHLRRGLAGERPETLKPGDPRFEQVQNLIVGNNLQAAQAAQAQAQAEGFQTLLLTTYLQGEASQAGRFLAALARQIAASGDPLPRPACLITGGETTVTLRGNGRGGRNQEMALGAVADLAGLEEVVLLTLATDGGDGPTEAAGAAVSGTTLARAQARGLDPYDYLARNDSYTFFAALEDLLITGPTQTNVNDLAFLFAF</sequence>
<dbReference type="Proteomes" id="UP001254165">
    <property type="component" value="Unassembled WGS sequence"/>
</dbReference>
<feature type="domain" description="MOFRL" evidence="1">
    <location>
        <begin position="347"/>
        <end position="452"/>
    </location>
</feature>
<evidence type="ECO:0000313" key="3">
    <source>
        <dbReference type="EMBL" id="MDT8898337.1"/>
    </source>
</evidence>
<dbReference type="PANTHER" id="PTHR12227">
    <property type="entry name" value="GLYCERATE KINASE"/>
    <property type="match status" value="1"/>
</dbReference>
<evidence type="ECO:0000313" key="4">
    <source>
        <dbReference type="Proteomes" id="UP001254165"/>
    </source>
</evidence>
<dbReference type="InterPro" id="IPR007835">
    <property type="entry name" value="MOFRL"/>
</dbReference>
<dbReference type="GO" id="GO:0016301">
    <property type="term" value="F:kinase activity"/>
    <property type="evidence" value="ECO:0007669"/>
    <property type="project" value="UniProtKB-KW"/>
</dbReference>
<accession>A0ABU3NQK5</accession>
<keyword evidence="3" id="KW-0418">Kinase</keyword>
<dbReference type="EMBL" id="JAUHMF010000002">
    <property type="protein sequence ID" value="MDT8898337.1"/>
    <property type="molecule type" value="Genomic_DNA"/>
</dbReference>
<proteinExistence type="predicted"/>
<organism evidence="3 4">
    <name type="scientific">Thermanaerothrix solaris</name>
    <dbReference type="NCBI Taxonomy" id="3058434"/>
    <lineage>
        <taxon>Bacteria</taxon>
        <taxon>Bacillati</taxon>
        <taxon>Chloroflexota</taxon>
        <taxon>Anaerolineae</taxon>
        <taxon>Anaerolineales</taxon>
        <taxon>Anaerolineaceae</taxon>
        <taxon>Thermanaerothrix</taxon>
    </lineage>
</organism>
<dbReference type="Gene3D" id="3.40.50.10180">
    <property type="entry name" value="Glycerate kinase, MOFRL-like N-terminal domain"/>
    <property type="match status" value="1"/>
</dbReference>
<dbReference type="Pfam" id="PF05161">
    <property type="entry name" value="MOFRL"/>
    <property type="match status" value="1"/>
</dbReference>
<dbReference type="Pfam" id="PF13660">
    <property type="entry name" value="DUF4147"/>
    <property type="match status" value="1"/>
</dbReference>
<comment type="caution">
    <text evidence="3">The sequence shown here is derived from an EMBL/GenBank/DDBJ whole genome shotgun (WGS) entry which is preliminary data.</text>
</comment>
<evidence type="ECO:0000259" key="1">
    <source>
        <dbReference type="Pfam" id="PF05161"/>
    </source>
</evidence>
<dbReference type="RefSeq" id="WP_315624996.1">
    <property type="nucleotide sequence ID" value="NZ_JAUHMF010000002.1"/>
</dbReference>
<keyword evidence="3" id="KW-0808">Transferase</keyword>
<dbReference type="InterPro" id="IPR039760">
    <property type="entry name" value="MOFRL_protein"/>
</dbReference>
<dbReference type="InterPro" id="IPR025286">
    <property type="entry name" value="MOFRL_assoc_dom"/>
</dbReference>
<name>A0ABU3NQK5_9CHLR</name>
<keyword evidence="4" id="KW-1185">Reference proteome</keyword>
<dbReference type="InterPro" id="IPR037035">
    <property type="entry name" value="GK-like_C_sf"/>
</dbReference>
<reference evidence="3 4" key="1">
    <citation type="submission" date="2023-07" db="EMBL/GenBank/DDBJ databases">
        <title>Novel species of Thermanaerothrix with wide hydrolytic capabilities.</title>
        <authorList>
            <person name="Zayulina K.S."/>
            <person name="Podosokorskaya O.A."/>
            <person name="Elcheninov A.G."/>
        </authorList>
    </citation>
    <scope>NUCLEOTIDE SEQUENCE [LARGE SCALE GENOMIC DNA]</scope>
    <source>
        <strain evidence="3 4">4228-RoL</strain>
    </source>
</reference>
<gene>
    <name evidence="3" type="ORF">QYE77_08660</name>
</gene>
<feature type="domain" description="MOFRL-associated" evidence="2">
    <location>
        <begin position="22"/>
        <end position="263"/>
    </location>
</feature>
<dbReference type="InterPro" id="IPR038614">
    <property type="entry name" value="GK_N_sf"/>
</dbReference>
<dbReference type="SUPFAM" id="SSF82544">
    <property type="entry name" value="GckA/TtuD-like"/>
    <property type="match status" value="1"/>
</dbReference>
<evidence type="ECO:0000259" key="2">
    <source>
        <dbReference type="Pfam" id="PF13660"/>
    </source>
</evidence>
<dbReference type="Gene3D" id="3.40.1480.10">
    <property type="entry name" value="MOFRL domain"/>
    <property type="match status" value="1"/>
</dbReference>
<protein>
    <submittedName>
        <fullName evidence="3">Glycerate kinase</fullName>
    </submittedName>
</protein>